<evidence type="ECO:0000313" key="1">
    <source>
        <dbReference type="EMBL" id="KAK8890347.1"/>
    </source>
</evidence>
<evidence type="ECO:0008006" key="3">
    <source>
        <dbReference type="Google" id="ProtNLM"/>
    </source>
</evidence>
<accession>A0ABR2KGV3</accession>
<sequence length="168" mass="19903">MLKTRQKTFHIEILNKNPKLSKKINLQIMYLNKASESTSLPLKLDDILNPENDWLFDDTLKLQITALSVFKRINSFEKREMSPLLPQKLTDDIFGHRFLIPIYLFGQNKFENVIKFPQLCINNESHSICSIIFYYNGDDKIYIHTYFFFAFSSDNLVVNYENKDHNKI</sequence>
<dbReference type="Proteomes" id="UP001470230">
    <property type="component" value="Unassembled WGS sequence"/>
</dbReference>
<name>A0ABR2KGV3_9EUKA</name>
<comment type="caution">
    <text evidence="1">The sequence shown here is derived from an EMBL/GenBank/DDBJ whole genome shotgun (WGS) entry which is preliminary data.</text>
</comment>
<protein>
    <recommendedName>
        <fullName evidence="3">C2 NT-type domain-containing protein</fullName>
    </recommendedName>
</protein>
<dbReference type="EMBL" id="JAPFFF010000005">
    <property type="protein sequence ID" value="KAK8890347.1"/>
    <property type="molecule type" value="Genomic_DNA"/>
</dbReference>
<organism evidence="1 2">
    <name type="scientific">Tritrichomonas musculus</name>
    <dbReference type="NCBI Taxonomy" id="1915356"/>
    <lineage>
        <taxon>Eukaryota</taxon>
        <taxon>Metamonada</taxon>
        <taxon>Parabasalia</taxon>
        <taxon>Tritrichomonadida</taxon>
        <taxon>Tritrichomonadidae</taxon>
        <taxon>Tritrichomonas</taxon>
    </lineage>
</organism>
<proteinExistence type="predicted"/>
<gene>
    <name evidence="1" type="ORF">M9Y10_035122</name>
</gene>
<reference evidence="1 2" key="1">
    <citation type="submission" date="2024-04" db="EMBL/GenBank/DDBJ databases">
        <title>Tritrichomonas musculus Genome.</title>
        <authorList>
            <person name="Alves-Ferreira E."/>
            <person name="Grigg M."/>
            <person name="Lorenzi H."/>
            <person name="Galac M."/>
        </authorList>
    </citation>
    <scope>NUCLEOTIDE SEQUENCE [LARGE SCALE GENOMIC DNA]</scope>
    <source>
        <strain evidence="1 2">EAF2021</strain>
    </source>
</reference>
<evidence type="ECO:0000313" key="2">
    <source>
        <dbReference type="Proteomes" id="UP001470230"/>
    </source>
</evidence>
<keyword evidence="2" id="KW-1185">Reference proteome</keyword>